<keyword evidence="2" id="KW-0732">Signal</keyword>
<accession>A0A137P1V2</accession>
<evidence type="ECO:0000313" key="3">
    <source>
        <dbReference type="EMBL" id="KXN69017.1"/>
    </source>
</evidence>
<keyword evidence="4" id="KW-1185">Reference proteome</keyword>
<dbReference type="Proteomes" id="UP000070444">
    <property type="component" value="Unassembled WGS sequence"/>
</dbReference>
<dbReference type="EMBL" id="KQ964551">
    <property type="protein sequence ID" value="KXN69017.1"/>
    <property type="molecule type" value="Genomic_DNA"/>
</dbReference>
<evidence type="ECO:0000256" key="1">
    <source>
        <dbReference type="SAM" id="MobiDB-lite"/>
    </source>
</evidence>
<reference evidence="3 4" key="1">
    <citation type="journal article" date="2015" name="Genome Biol. Evol.">
        <title>Phylogenomic analyses indicate that early fungi evolved digesting cell walls of algal ancestors of land plants.</title>
        <authorList>
            <person name="Chang Y."/>
            <person name="Wang S."/>
            <person name="Sekimoto S."/>
            <person name="Aerts A.L."/>
            <person name="Choi C."/>
            <person name="Clum A."/>
            <person name="LaButti K.M."/>
            <person name="Lindquist E.A."/>
            <person name="Yee Ngan C."/>
            <person name="Ohm R.A."/>
            <person name="Salamov A.A."/>
            <person name="Grigoriev I.V."/>
            <person name="Spatafora J.W."/>
            <person name="Berbee M.L."/>
        </authorList>
    </citation>
    <scope>NUCLEOTIDE SEQUENCE [LARGE SCALE GENOMIC DNA]</scope>
    <source>
        <strain evidence="3 4">NRRL 28638</strain>
    </source>
</reference>
<evidence type="ECO:0000313" key="4">
    <source>
        <dbReference type="Proteomes" id="UP000070444"/>
    </source>
</evidence>
<dbReference type="AlphaFoldDB" id="A0A137P1V2"/>
<sequence length="121" mass="13226">MQSKSFITTLMMLVKVSHAVPHSSYGNGATSSGISAQSLPDFSPGSPAYNNVKDLYNQINQIMFNYSSQSGSNSDMNYIQDRMNDIGSKLFEGYDQGEPATSDQPAQPYRPTQYAQPSSLP</sequence>
<proteinExistence type="predicted"/>
<feature type="non-terminal residue" evidence="3">
    <location>
        <position position="121"/>
    </location>
</feature>
<feature type="chain" id="PRO_5007294414" evidence="2">
    <location>
        <begin position="20"/>
        <end position="121"/>
    </location>
</feature>
<protein>
    <submittedName>
        <fullName evidence="3">Uncharacterized protein</fullName>
    </submittedName>
</protein>
<feature type="region of interest" description="Disordered" evidence="1">
    <location>
        <begin position="89"/>
        <end position="121"/>
    </location>
</feature>
<name>A0A137P1V2_CONC2</name>
<gene>
    <name evidence="3" type="ORF">CONCODRAFT_8599</name>
</gene>
<feature type="signal peptide" evidence="2">
    <location>
        <begin position="1"/>
        <end position="19"/>
    </location>
</feature>
<evidence type="ECO:0000256" key="2">
    <source>
        <dbReference type="SAM" id="SignalP"/>
    </source>
</evidence>
<organism evidence="3 4">
    <name type="scientific">Conidiobolus coronatus (strain ATCC 28846 / CBS 209.66 / NRRL 28638)</name>
    <name type="common">Delacroixia coronata</name>
    <dbReference type="NCBI Taxonomy" id="796925"/>
    <lineage>
        <taxon>Eukaryota</taxon>
        <taxon>Fungi</taxon>
        <taxon>Fungi incertae sedis</taxon>
        <taxon>Zoopagomycota</taxon>
        <taxon>Entomophthoromycotina</taxon>
        <taxon>Entomophthoromycetes</taxon>
        <taxon>Entomophthorales</taxon>
        <taxon>Ancylistaceae</taxon>
        <taxon>Conidiobolus</taxon>
    </lineage>
</organism>